<evidence type="ECO:0000256" key="10">
    <source>
        <dbReference type="RuleBase" id="RU363032"/>
    </source>
</evidence>
<dbReference type="InterPro" id="IPR051613">
    <property type="entry name" value="ABC_transp_permease_HisMQ"/>
</dbReference>
<dbReference type="Gene3D" id="1.10.3720.10">
    <property type="entry name" value="MetI-like"/>
    <property type="match status" value="1"/>
</dbReference>
<evidence type="ECO:0000256" key="9">
    <source>
        <dbReference type="ARBA" id="ARBA00023136"/>
    </source>
</evidence>
<keyword evidence="7" id="KW-0029">Amino-acid transport</keyword>
<dbReference type="Pfam" id="PF00528">
    <property type="entry name" value="BPD_transp_1"/>
    <property type="match status" value="1"/>
</dbReference>
<gene>
    <name evidence="12" type="ORF">GRH90_24320</name>
</gene>
<evidence type="ECO:0000256" key="3">
    <source>
        <dbReference type="ARBA" id="ARBA00022448"/>
    </source>
</evidence>
<dbReference type="GO" id="GO:0022857">
    <property type="term" value="F:transmembrane transporter activity"/>
    <property type="evidence" value="ECO:0007669"/>
    <property type="project" value="InterPro"/>
</dbReference>
<name>A0A845SLR6_9GAMM</name>
<dbReference type="GO" id="GO:0006865">
    <property type="term" value="P:amino acid transport"/>
    <property type="evidence" value="ECO:0007669"/>
    <property type="project" value="UniProtKB-KW"/>
</dbReference>
<dbReference type="GO" id="GO:0043190">
    <property type="term" value="C:ATP-binding cassette (ABC) transporter complex"/>
    <property type="evidence" value="ECO:0007669"/>
    <property type="project" value="InterPro"/>
</dbReference>
<dbReference type="AlphaFoldDB" id="A0A845SLR6"/>
<feature type="transmembrane region" description="Helical" evidence="10">
    <location>
        <begin position="21"/>
        <end position="43"/>
    </location>
</feature>
<feature type="transmembrane region" description="Helical" evidence="10">
    <location>
        <begin position="202"/>
        <end position="222"/>
    </location>
</feature>
<dbReference type="InterPro" id="IPR010065">
    <property type="entry name" value="AA_ABC_transptr_permease_3TM"/>
</dbReference>
<dbReference type="Proteomes" id="UP000461443">
    <property type="component" value="Unassembled WGS sequence"/>
</dbReference>
<evidence type="ECO:0000256" key="5">
    <source>
        <dbReference type="ARBA" id="ARBA00022519"/>
    </source>
</evidence>
<sequence>MTEFFRLLTDGLWGEQLIAGAWLSIKLALSTLPFGLVLGLLLAKGQDSHQYLIATGASVLATVFRGLPELMTIFIVYYGGQIGLSALLSLIGWNKTVEISAFFAGMLALGLVFGAFSSEVFKAAMHAIPRGQKEASHALGLSLWHTYKNVILPQMWRVALPGIGNLWMMLLKDTALVSLIALPDLMRVTNLAVSSTRLAFEFYLLTFSIYLLLSIISGHVFARLETRANRPFLAGSK</sequence>
<evidence type="ECO:0000256" key="8">
    <source>
        <dbReference type="ARBA" id="ARBA00022989"/>
    </source>
</evidence>
<keyword evidence="5" id="KW-0997">Cell inner membrane</keyword>
<keyword evidence="13" id="KW-1185">Reference proteome</keyword>
<keyword evidence="9 10" id="KW-0472">Membrane</keyword>
<dbReference type="RefSeq" id="WP_162368567.1">
    <property type="nucleotide sequence ID" value="NZ_WUBS01000023.1"/>
</dbReference>
<evidence type="ECO:0000256" key="4">
    <source>
        <dbReference type="ARBA" id="ARBA00022475"/>
    </source>
</evidence>
<keyword evidence="3 10" id="KW-0813">Transport</keyword>
<keyword evidence="4" id="KW-1003">Cell membrane</keyword>
<dbReference type="SUPFAM" id="SSF161098">
    <property type="entry name" value="MetI-like"/>
    <property type="match status" value="1"/>
</dbReference>
<evidence type="ECO:0000256" key="6">
    <source>
        <dbReference type="ARBA" id="ARBA00022692"/>
    </source>
</evidence>
<comment type="similarity">
    <text evidence="2">Belongs to the binding-protein-dependent transport system permease family. HisMQ subfamily.</text>
</comment>
<protein>
    <submittedName>
        <fullName evidence="12">ABC transporter permease subunit</fullName>
    </submittedName>
</protein>
<dbReference type="EMBL" id="WUBS01000023">
    <property type="protein sequence ID" value="NDL65860.1"/>
    <property type="molecule type" value="Genomic_DNA"/>
</dbReference>
<feature type="domain" description="ABC transmembrane type-1" evidence="11">
    <location>
        <begin position="21"/>
        <end position="217"/>
    </location>
</feature>
<dbReference type="InterPro" id="IPR035906">
    <property type="entry name" value="MetI-like_sf"/>
</dbReference>
<evidence type="ECO:0000313" key="13">
    <source>
        <dbReference type="Proteomes" id="UP000461443"/>
    </source>
</evidence>
<proteinExistence type="inferred from homology"/>
<feature type="transmembrane region" description="Helical" evidence="10">
    <location>
        <begin position="99"/>
        <end position="121"/>
    </location>
</feature>
<dbReference type="PROSITE" id="PS50928">
    <property type="entry name" value="ABC_TM1"/>
    <property type="match status" value="1"/>
</dbReference>
<evidence type="ECO:0000256" key="7">
    <source>
        <dbReference type="ARBA" id="ARBA00022970"/>
    </source>
</evidence>
<evidence type="ECO:0000259" key="11">
    <source>
        <dbReference type="PROSITE" id="PS50928"/>
    </source>
</evidence>
<keyword evidence="8 10" id="KW-1133">Transmembrane helix</keyword>
<feature type="transmembrane region" description="Helical" evidence="10">
    <location>
        <begin position="74"/>
        <end position="93"/>
    </location>
</feature>
<dbReference type="InterPro" id="IPR000515">
    <property type="entry name" value="MetI-like"/>
</dbReference>
<evidence type="ECO:0000256" key="1">
    <source>
        <dbReference type="ARBA" id="ARBA00004429"/>
    </source>
</evidence>
<dbReference type="CDD" id="cd06261">
    <property type="entry name" value="TM_PBP2"/>
    <property type="match status" value="1"/>
</dbReference>
<keyword evidence="6 10" id="KW-0812">Transmembrane</keyword>
<dbReference type="PANTHER" id="PTHR30133:SF2">
    <property type="entry name" value="ARGININE ABC TRANSPORTER PERMEASE PROTEIN ARTQ"/>
    <property type="match status" value="1"/>
</dbReference>
<evidence type="ECO:0000256" key="2">
    <source>
        <dbReference type="ARBA" id="ARBA00010072"/>
    </source>
</evidence>
<reference evidence="12 13" key="2">
    <citation type="submission" date="2020-02" db="EMBL/GenBank/DDBJ databases">
        <title>The new genus of Enterobacteriales.</title>
        <authorList>
            <person name="Kim I.S."/>
        </authorList>
    </citation>
    <scope>NUCLEOTIDE SEQUENCE [LARGE SCALE GENOMIC DNA]</scope>
    <source>
        <strain evidence="12 13">SAP-6</strain>
    </source>
</reference>
<comment type="subcellular location">
    <subcellularLocation>
        <location evidence="1">Cell inner membrane</location>
        <topology evidence="1">Multi-pass membrane protein</topology>
    </subcellularLocation>
    <subcellularLocation>
        <location evidence="10">Cell membrane</location>
        <topology evidence="10">Multi-pass membrane protein</topology>
    </subcellularLocation>
</comment>
<dbReference type="NCBIfam" id="TIGR01726">
    <property type="entry name" value="HEQRo_perm_3TM"/>
    <property type="match status" value="1"/>
</dbReference>
<reference evidence="12 13" key="1">
    <citation type="submission" date="2019-12" db="EMBL/GenBank/DDBJ databases">
        <authorList>
            <person name="Lee S.D."/>
        </authorList>
    </citation>
    <scope>NUCLEOTIDE SEQUENCE [LARGE SCALE GENOMIC DNA]</scope>
    <source>
        <strain evidence="12 13">SAP-6</strain>
    </source>
</reference>
<accession>A0A845SLR6</accession>
<comment type="caution">
    <text evidence="12">The sequence shown here is derived from an EMBL/GenBank/DDBJ whole genome shotgun (WGS) entry which is preliminary data.</text>
</comment>
<organism evidence="12 13">
    <name type="scientific">Acerihabitans arboris</name>
    <dbReference type="NCBI Taxonomy" id="2691583"/>
    <lineage>
        <taxon>Bacteria</taxon>
        <taxon>Pseudomonadati</taxon>
        <taxon>Pseudomonadota</taxon>
        <taxon>Gammaproteobacteria</taxon>
        <taxon>Enterobacterales</taxon>
        <taxon>Pectobacteriaceae</taxon>
        <taxon>Acerihabitans</taxon>
    </lineage>
</organism>
<evidence type="ECO:0000313" key="12">
    <source>
        <dbReference type="EMBL" id="NDL65860.1"/>
    </source>
</evidence>
<dbReference type="PANTHER" id="PTHR30133">
    <property type="entry name" value="CATIONIC AMINO ACID TRANSPORTER, MEMBRANE COMPONENT"/>
    <property type="match status" value="1"/>
</dbReference>